<evidence type="ECO:0000259" key="1">
    <source>
        <dbReference type="Pfam" id="PF04685"/>
    </source>
</evidence>
<dbReference type="AlphaFoldDB" id="X1NA52"/>
<dbReference type="Pfam" id="PF04685">
    <property type="entry name" value="DUF608"/>
    <property type="match status" value="1"/>
</dbReference>
<dbReference type="GO" id="GO:0004553">
    <property type="term" value="F:hydrolase activity, hydrolyzing O-glycosyl compounds"/>
    <property type="evidence" value="ECO:0007669"/>
    <property type="project" value="InterPro"/>
</dbReference>
<organism evidence="2">
    <name type="scientific">marine sediment metagenome</name>
    <dbReference type="NCBI Taxonomy" id="412755"/>
    <lineage>
        <taxon>unclassified sequences</taxon>
        <taxon>metagenomes</taxon>
        <taxon>ecological metagenomes</taxon>
    </lineage>
</organism>
<proteinExistence type="predicted"/>
<reference evidence="2" key="1">
    <citation type="journal article" date="2014" name="Front. Microbiol.">
        <title>High frequency of phylogenetically diverse reductive dehalogenase-homologous genes in deep subseafloor sedimentary metagenomes.</title>
        <authorList>
            <person name="Kawai M."/>
            <person name="Futagami T."/>
            <person name="Toyoda A."/>
            <person name="Takaki Y."/>
            <person name="Nishi S."/>
            <person name="Hori S."/>
            <person name="Arai W."/>
            <person name="Tsubouchi T."/>
            <person name="Morono Y."/>
            <person name="Uchiyama I."/>
            <person name="Ito T."/>
            <person name="Fujiyama A."/>
            <person name="Inagaki F."/>
            <person name="Takami H."/>
        </authorList>
    </citation>
    <scope>NUCLEOTIDE SEQUENCE</scope>
    <source>
        <strain evidence="2">Expedition CK06-06</strain>
    </source>
</reference>
<evidence type="ECO:0000313" key="2">
    <source>
        <dbReference type="EMBL" id="GAI40488.1"/>
    </source>
</evidence>
<comment type="caution">
    <text evidence="2">The sequence shown here is derived from an EMBL/GenBank/DDBJ whole genome shotgun (WGS) entry which is preliminary data.</text>
</comment>
<protein>
    <recommendedName>
        <fullName evidence="1">Glycosyl-hydrolase family 116 catalytic region domain-containing protein</fullName>
    </recommendedName>
</protein>
<sequence length="94" mass="10925">MAHLPDWDEEHREIKYQIGEGCGVDQVLAQWHANLYGLDEIFDPKQTKKALKAIFRHNFKKPMREHYNPCRIYCLNDEGGLVVASWPKGMAKPT</sequence>
<dbReference type="EMBL" id="BARV01030364">
    <property type="protein sequence ID" value="GAI40488.1"/>
    <property type="molecule type" value="Genomic_DNA"/>
</dbReference>
<feature type="non-terminal residue" evidence="2">
    <location>
        <position position="94"/>
    </location>
</feature>
<accession>X1NA52</accession>
<dbReference type="InterPro" id="IPR006775">
    <property type="entry name" value="GH116_catalytic"/>
</dbReference>
<feature type="domain" description="Glycosyl-hydrolase family 116 catalytic region" evidence="1">
    <location>
        <begin position="20"/>
        <end position="63"/>
    </location>
</feature>
<gene>
    <name evidence="2" type="ORF">S06H3_48238</name>
</gene>
<name>X1NA52_9ZZZZ</name>